<gene>
    <name evidence="1" type="ORF">AYR53_08375</name>
</gene>
<keyword evidence="2" id="KW-1185">Reference proteome</keyword>
<dbReference type="Proteomes" id="UP000078582">
    <property type="component" value="Chromosome"/>
</dbReference>
<accession>A0A192H3F1</accession>
<evidence type="ECO:0000313" key="2">
    <source>
        <dbReference type="Proteomes" id="UP000078582"/>
    </source>
</evidence>
<dbReference type="GeneID" id="42982270"/>
<organism evidence="1 2">
    <name type="scientific">Loigolactobacillus backii</name>
    <dbReference type="NCBI Taxonomy" id="375175"/>
    <lineage>
        <taxon>Bacteria</taxon>
        <taxon>Bacillati</taxon>
        <taxon>Bacillota</taxon>
        <taxon>Bacilli</taxon>
        <taxon>Lactobacillales</taxon>
        <taxon>Lactobacillaceae</taxon>
        <taxon>Loigolactobacillus</taxon>
    </lineage>
</organism>
<name>A0A192H3F1_9LACO</name>
<sequence length="69" mass="7988">MITIQTNNDKEYNLDNITQVIVYTRTNGTHSYELSEFLDVKDVKRYVFFHGTDLVMGLNLSDIKSITVD</sequence>
<dbReference type="AlphaFoldDB" id="A0A192H3F1"/>
<protein>
    <submittedName>
        <fullName evidence="1">Uncharacterized protein</fullName>
    </submittedName>
</protein>
<evidence type="ECO:0000313" key="1">
    <source>
        <dbReference type="EMBL" id="ANK62762.1"/>
    </source>
</evidence>
<proteinExistence type="predicted"/>
<reference evidence="1 2" key="1">
    <citation type="submission" date="2016-03" db="EMBL/GenBank/DDBJ databases">
        <title>Pediococcus and Lactobacillus from brewery environment - whole genome sequencing and assembly.</title>
        <authorList>
            <person name="Behr J."/>
            <person name="Geissler A.J."/>
            <person name="Vogel R.F."/>
        </authorList>
    </citation>
    <scope>NUCLEOTIDE SEQUENCE [LARGE SCALE GENOMIC DNA]</scope>
    <source>
        <strain evidence="1 2">TMW 1.1989</strain>
    </source>
</reference>
<dbReference type="RefSeq" id="WP_068224682.1">
    <property type="nucleotide sequence ID" value="NZ_CP014873.1"/>
</dbReference>
<dbReference type="KEGG" id="lbt:AYR52_05030"/>
<dbReference type="EMBL" id="CP014873">
    <property type="protein sequence ID" value="ANK62762.1"/>
    <property type="molecule type" value="Genomic_DNA"/>
</dbReference>